<dbReference type="EMBL" id="FZNY01000008">
    <property type="protein sequence ID" value="SNS23574.1"/>
    <property type="molecule type" value="Genomic_DNA"/>
</dbReference>
<dbReference type="AlphaFoldDB" id="A0A239CVL1"/>
<evidence type="ECO:0000259" key="1">
    <source>
        <dbReference type="SMART" id="SM01235"/>
    </source>
</evidence>
<feature type="domain" description="Haem-binding" evidence="1">
    <location>
        <begin position="12"/>
        <end position="148"/>
    </location>
</feature>
<dbReference type="InterPro" id="IPR025992">
    <property type="entry name" value="Haem-bd"/>
</dbReference>
<dbReference type="RefSeq" id="WP_089373464.1">
    <property type="nucleotide sequence ID" value="NZ_BMEP01000009.1"/>
</dbReference>
<gene>
    <name evidence="2" type="ORF">SAMN06265376_108189</name>
</gene>
<keyword evidence="3" id="KW-1185">Reference proteome</keyword>
<protein>
    <submittedName>
        <fullName evidence="2">Haem-binding domain-containing protein</fullName>
    </submittedName>
</protein>
<evidence type="ECO:0000313" key="2">
    <source>
        <dbReference type="EMBL" id="SNS23574.1"/>
    </source>
</evidence>
<dbReference type="OrthoDB" id="196738at2"/>
<evidence type="ECO:0000313" key="3">
    <source>
        <dbReference type="Proteomes" id="UP000198379"/>
    </source>
</evidence>
<accession>A0A239CVL1</accession>
<sequence>MKWIKRFLVLALLVLVVMQFFRPDKNQEGNYDSVQPFISETKPIASVEATLKETCFDCHSNQTRYPWYAEVAPVSYWLADHIRHGKGELNFSEWSSYSVKRKDHKLDEIIELVENREMPLDSYTWTHKEAQLSDTQIKEIITWAKAARLQYSLNKAE</sequence>
<reference evidence="2 3" key="1">
    <citation type="submission" date="2017-06" db="EMBL/GenBank/DDBJ databases">
        <authorList>
            <person name="Kim H.J."/>
            <person name="Triplett B.A."/>
        </authorList>
    </citation>
    <scope>NUCLEOTIDE SEQUENCE [LARGE SCALE GENOMIC DNA]</scope>
    <source>
        <strain evidence="2 3">DSM 25597</strain>
    </source>
</reference>
<organism evidence="2 3">
    <name type="scientific">Dokdonia pacifica</name>
    <dbReference type="NCBI Taxonomy" id="1627892"/>
    <lineage>
        <taxon>Bacteria</taxon>
        <taxon>Pseudomonadati</taxon>
        <taxon>Bacteroidota</taxon>
        <taxon>Flavobacteriia</taxon>
        <taxon>Flavobacteriales</taxon>
        <taxon>Flavobacteriaceae</taxon>
        <taxon>Dokdonia</taxon>
    </lineage>
</organism>
<dbReference type="Proteomes" id="UP000198379">
    <property type="component" value="Unassembled WGS sequence"/>
</dbReference>
<name>A0A239CVL1_9FLAO</name>
<proteinExistence type="predicted"/>
<dbReference type="Pfam" id="PF14376">
    <property type="entry name" value="Haem_bd"/>
    <property type="match status" value="1"/>
</dbReference>
<dbReference type="SMART" id="SM01235">
    <property type="entry name" value="Haem_bd"/>
    <property type="match status" value="1"/>
</dbReference>